<dbReference type="Proteomes" id="UP000321595">
    <property type="component" value="Chromosome"/>
</dbReference>
<protein>
    <submittedName>
        <fullName evidence="2">Carboxypeptidase regulatory-like domain-containing protein</fullName>
    </submittedName>
</protein>
<dbReference type="SUPFAM" id="SSF49478">
    <property type="entry name" value="Cna protein B-type domain"/>
    <property type="match status" value="1"/>
</dbReference>
<dbReference type="Gene3D" id="2.60.40.1120">
    <property type="entry name" value="Carboxypeptidase-like, regulatory domain"/>
    <property type="match status" value="2"/>
</dbReference>
<keyword evidence="3" id="KW-1185">Reference proteome</keyword>
<keyword evidence="2" id="KW-0645">Protease</keyword>
<name>A0A5B8XJF2_9DELT</name>
<evidence type="ECO:0000313" key="3">
    <source>
        <dbReference type="Proteomes" id="UP000321595"/>
    </source>
</evidence>
<accession>A0A5B8XJF2</accession>
<sequence>MNQKPTKIRALHANVAMFFMGLALWTGAAHALELRVKGKANLEVSAVAAGTLAQVSGTLSDETGRAIGYRSVVVRIIGPQGRNITQEVSTKETGQFIFQDELPPGEYRVVVERANDIHFEGDVRDVSMTLEPVAFELDAIAPEHVFGRESPVLVYANARAAGVPVTLGPQVYLNGVWLGQIDMDTSGRGSFNVNDYLKEGINTLELVLPPSNYRDEVRASAQIRFTEKAQISADMQVRISGLSRGMSISGKVESLGDPLANLRVQGSFVPVLEGHDDLRESITESTRTDDEGNFEVFVPSLRLGNGVWEGRVRVIPNVGKTETVDVTPVLIEPSRARKVTGWFGVVAIVIGLLFIFQQGLLRLRERWKAWRNAQAKQKRDRQALEKEEVLVPVFLEEVTEAGARDDLGGVVWDVWQNQPAKGCQVRLVRGERHSEPLEVDSRGRFRFVDVEPGEWEMEVRGRGFVTGKMRVKVPHQGRWAAMRVDMVAVPLKIRRLYQTTLEGVFGDDPWGQLSPDEIDKELRQLLEVVEPRERESLEALARESENLSHILDALASLVEESYFSGKIYDEGVWLNARDLVVNLRRRAGVEVHE</sequence>
<keyword evidence="1" id="KW-1133">Transmembrane helix</keyword>
<reference evidence="2 3" key="1">
    <citation type="submission" date="2019-08" db="EMBL/GenBank/DDBJ databases">
        <authorList>
            <person name="Liang Q."/>
        </authorList>
    </citation>
    <scope>NUCLEOTIDE SEQUENCE [LARGE SCALE GENOMIC DNA]</scope>
    <source>
        <strain evidence="2 3">V1718</strain>
    </source>
</reference>
<keyword evidence="1" id="KW-0812">Transmembrane</keyword>
<keyword evidence="2" id="KW-0121">Carboxypeptidase</keyword>
<dbReference type="EMBL" id="CP042467">
    <property type="protein sequence ID" value="QED25900.1"/>
    <property type="molecule type" value="Genomic_DNA"/>
</dbReference>
<organism evidence="2 3">
    <name type="scientific">Microvenator marinus</name>
    <dbReference type="NCBI Taxonomy" id="2600177"/>
    <lineage>
        <taxon>Bacteria</taxon>
        <taxon>Deltaproteobacteria</taxon>
        <taxon>Bradymonadales</taxon>
        <taxon>Microvenatoraceae</taxon>
        <taxon>Microvenator</taxon>
    </lineage>
</organism>
<dbReference type="AlphaFoldDB" id="A0A5B8XJF2"/>
<keyword evidence="2" id="KW-0378">Hydrolase</keyword>
<evidence type="ECO:0000313" key="2">
    <source>
        <dbReference type="EMBL" id="QED25900.1"/>
    </source>
</evidence>
<dbReference type="KEGG" id="bbae:FRD01_01195"/>
<gene>
    <name evidence="2" type="ORF">FRD01_01195</name>
</gene>
<keyword evidence="1" id="KW-0472">Membrane</keyword>
<dbReference type="RefSeq" id="WP_146956874.1">
    <property type="nucleotide sequence ID" value="NZ_CP042467.1"/>
</dbReference>
<proteinExistence type="predicted"/>
<evidence type="ECO:0000256" key="1">
    <source>
        <dbReference type="SAM" id="Phobius"/>
    </source>
</evidence>
<dbReference type="OrthoDB" id="5499536at2"/>
<feature type="transmembrane region" description="Helical" evidence="1">
    <location>
        <begin position="341"/>
        <end position="361"/>
    </location>
</feature>
<dbReference type="GO" id="GO:0004180">
    <property type="term" value="F:carboxypeptidase activity"/>
    <property type="evidence" value="ECO:0007669"/>
    <property type="project" value="UniProtKB-KW"/>
</dbReference>